<comment type="caution">
    <text evidence="1">The sequence shown here is derived from an EMBL/GenBank/DDBJ whole genome shotgun (WGS) entry which is preliminary data.</text>
</comment>
<evidence type="ECO:0008006" key="3">
    <source>
        <dbReference type="Google" id="ProtNLM"/>
    </source>
</evidence>
<dbReference type="OrthoDB" id="2327083at2"/>
<gene>
    <name evidence="1" type="ORF">FC07_GL002707</name>
</gene>
<dbReference type="PATRIC" id="fig|1423726.3.peg.2815"/>
<keyword evidence="2" id="KW-1185">Reference proteome</keyword>
<dbReference type="EMBL" id="AZDA01000046">
    <property type="protein sequence ID" value="KRK38991.1"/>
    <property type="molecule type" value="Genomic_DNA"/>
</dbReference>
<dbReference type="InterPro" id="IPR006448">
    <property type="entry name" value="Phage_term_ssu_P27"/>
</dbReference>
<name>A0A0R1GY16_9LACO</name>
<evidence type="ECO:0000313" key="2">
    <source>
        <dbReference type="Proteomes" id="UP000051461"/>
    </source>
</evidence>
<accession>A0A0R1GY16</accession>
<dbReference type="STRING" id="1423726.FC07_GL002707"/>
<dbReference type="RefSeq" id="WP_057904363.1">
    <property type="nucleotide sequence ID" value="NZ_AZDA01000046.1"/>
</dbReference>
<organism evidence="1 2">
    <name type="scientific">Loigolactobacillus bifermentans DSM 20003</name>
    <dbReference type="NCBI Taxonomy" id="1423726"/>
    <lineage>
        <taxon>Bacteria</taxon>
        <taxon>Bacillati</taxon>
        <taxon>Bacillota</taxon>
        <taxon>Bacilli</taxon>
        <taxon>Lactobacillales</taxon>
        <taxon>Lactobacillaceae</taxon>
        <taxon>Loigolactobacillus</taxon>
    </lineage>
</organism>
<dbReference type="Proteomes" id="UP000051461">
    <property type="component" value="Unassembled WGS sequence"/>
</dbReference>
<protein>
    <recommendedName>
        <fullName evidence="3">Terminase small subunit</fullName>
    </recommendedName>
</protein>
<sequence length="153" mass="17423">MGRKTKKQKEVEEMAATVDAERNRVLEIMQKTDVYSILLDPLIESYLDAFRVYKVMYKRWSDAGFPETQSFTNKNGAKNAVKHPLSVQVDIWSEKKLRALERLGMTNKSLARRVITGGTTVDTTTGQAEIENGNRPNAVLNFKDKWNRKRGSG</sequence>
<reference evidence="1 2" key="1">
    <citation type="journal article" date="2015" name="Genome Announc.">
        <title>Expanding the biotechnology potential of lactobacilli through comparative genomics of 213 strains and associated genera.</title>
        <authorList>
            <person name="Sun Z."/>
            <person name="Harris H.M."/>
            <person name="McCann A."/>
            <person name="Guo C."/>
            <person name="Argimon S."/>
            <person name="Zhang W."/>
            <person name="Yang X."/>
            <person name="Jeffery I.B."/>
            <person name="Cooney J.C."/>
            <person name="Kagawa T.F."/>
            <person name="Liu W."/>
            <person name="Song Y."/>
            <person name="Salvetti E."/>
            <person name="Wrobel A."/>
            <person name="Rasinkangas P."/>
            <person name="Parkhill J."/>
            <person name="Rea M.C."/>
            <person name="O'Sullivan O."/>
            <person name="Ritari J."/>
            <person name="Douillard F.P."/>
            <person name="Paul Ross R."/>
            <person name="Yang R."/>
            <person name="Briner A.E."/>
            <person name="Felis G.E."/>
            <person name="de Vos W.M."/>
            <person name="Barrangou R."/>
            <person name="Klaenhammer T.R."/>
            <person name="Caufield P.W."/>
            <person name="Cui Y."/>
            <person name="Zhang H."/>
            <person name="O'Toole P.W."/>
        </authorList>
    </citation>
    <scope>NUCLEOTIDE SEQUENCE [LARGE SCALE GENOMIC DNA]</scope>
    <source>
        <strain evidence="1 2">DSM 20003</strain>
    </source>
</reference>
<evidence type="ECO:0000313" key="1">
    <source>
        <dbReference type="EMBL" id="KRK38991.1"/>
    </source>
</evidence>
<dbReference type="AlphaFoldDB" id="A0A0R1GY16"/>
<dbReference type="Pfam" id="PF05119">
    <property type="entry name" value="Terminase_4"/>
    <property type="match status" value="1"/>
</dbReference>
<proteinExistence type="predicted"/>